<organism evidence="1 2">
    <name type="scientific">Sphenostylis stenocarpa</name>
    <dbReference type="NCBI Taxonomy" id="92480"/>
    <lineage>
        <taxon>Eukaryota</taxon>
        <taxon>Viridiplantae</taxon>
        <taxon>Streptophyta</taxon>
        <taxon>Embryophyta</taxon>
        <taxon>Tracheophyta</taxon>
        <taxon>Spermatophyta</taxon>
        <taxon>Magnoliopsida</taxon>
        <taxon>eudicotyledons</taxon>
        <taxon>Gunneridae</taxon>
        <taxon>Pentapetalae</taxon>
        <taxon>rosids</taxon>
        <taxon>fabids</taxon>
        <taxon>Fabales</taxon>
        <taxon>Fabaceae</taxon>
        <taxon>Papilionoideae</taxon>
        <taxon>50 kb inversion clade</taxon>
        <taxon>NPAAA clade</taxon>
        <taxon>indigoferoid/millettioid clade</taxon>
        <taxon>Phaseoleae</taxon>
        <taxon>Sphenostylis</taxon>
    </lineage>
</organism>
<protein>
    <submittedName>
        <fullName evidence="1">Uncharacterized protein</fullName>
    </submittedName>
</protein>
<proteinExistence type="predicted"/>
<dbReference type="Proteomes" id="UP001189624">
    <property type="component" value="Chromosome 8"/>
</dbReference>
<evidence type="ECO:0000313" key="1">
    <source>
        <dbReference type="EMBL" id="CAJ1972846.1"/>
    </source>
</evidence>
<gene>
    <name evidence="1" type="ORF">AYBTSS11_LOCUS24903</name>
</gene>
<accession>A0AA86VPL3</accession>
<reference evidence="1" key="1">
    <citation type="submission" date="2023-10" db="EMBL/GenBank/DDBJ databases">
        <authorList>
            <person name="Domelevo Entfellner J.-B."/>
        </authorList>
    </citation>
    <scope>NUCLEOTIDE SEQUENCE</scope>
</reference>
<dbReference type="EMBL" id="OY731405">
    <property type="protein sequence ID" value="CAJ1972846.1"/>
    <property type="molecule type" value="Genomic_DNA"/>
</dbReference>
<dbReference type="AlphaFoldDB" id="A0AA86VPL3"/>
<evidence type="ECO:0000313" key="2">
    <source>
        <dbReference type="Proteomes" id="UP001189624"/>
    </source>
</evidence>
<dbReference type="Gramene" id="rna-AYBTSS11_LOCUS24903">
    <property type="protein sequence ID" value="CAJ1972846.1"/>
    <property type="gene ID" value="gene-AYBTSS11_LOCUS24903"/>
</dbReference>
<keyword evidence="2" id="KW-1185">Reference proteome</keyword>
<name>A0AA86VPL3_9FABA</name>
<sequence>MGDKNLKAYQIKQSTWNAVRPRVTSLTSLGPSLTAEQSHPFNISSNLNPTILTLQLQNLG</sequence>